<dbReference type="EMBL" id="FXZK01000004">
    <property type="protein sequence ID" value="SMY08475.1"/>
    <property type="molecule type" value="Genomic_DNA"/>
</dbReference>
<feature type="transmembrane region" description="Helical" evidence="2">
    <location>
        <begin position="7"/>
        <end position="33"/>
    </location>
</feature>
<organism evidence="4 5">
    <name type="scientific">Flavimaricola marinus</name>
    <dbReference type="NCBI Taxonomy" id="1819565"/>
    <lineage>
        <taxon>Bacteria</taxon>
        <taxon>Pseudomonadati</taxon>
        <taxon>Pseudomonadota</taxon>
        <taxon>Alphaproteobacteria</taxon>
        <taxon>Rhodobacterales</taxon>
        <taxon>Paracoccaceae</taxon>
        <taxon>Flavimaricola</taxon>
    </lineage>
</organism>
<feature type="domain" description="HTH luxR-type" evidence="3">
    <location>
        <begin position="96"/>
        <end position="153"/>
    </location>
</feature>
<evidence type="ECO:0000313" key="5">
    <source>
        <dbReference type="Proteomes" id="UP000201613"/>
    </source>
</evidence>
<keyword evidence="5" id="KW-1185">Reference proteome</keyword>
<dbReference type="InterPro" id="IPR036388">
    <property type="entry name" value="WH-like_DNA-bd_sf"/>
</dbReference>
<dbReference type="CDD" id="cd06170">
    <property type="entry name" value="LuxR_C_like"/>
    <property type="match status" value="1"/>
</dbReference>
<name>A0A238LGE1_9RHOB</name>
<dbReference type="OrthoDB" id="8277135at2"/>
<dbReference type="Gene3D" id="1.10.10.10">
    <property type="entry name" value="Winged helix-like DNA-binding domain superfamily/Winged helix DNA-binding domain"/>
    <property type="match status" value="1"/>
</dbReference>
<dbReference type="GO" id="GO:0003677">
    <property type="term" value="F:DNA binding"/>
    <property type="evidence" value="ECO:0007669"/>
    <property type="project" value="InterPro"/>
</dbReference>
<keyword evidence="2" id="KW-0472">Membrane</keyword>
<dbReference type="GO" id="GO:0006355">
    <property type="term" value="P:regulation of DNA-templated transcription"/>
    <property type="evidence" value="ECO:0007669"/>
    <property type="project" value="InterPro"/>
</dbReference>
<keyword evidence="2" id="KW-1133">Transmembrane helix</keyword>
<proteinExistence type="predicted"/>
<dbReference type="InterPro" id="IPR016032">
    <property type="entry name" value="Sig_transdc_resp-reg_C-effctor"/>
</dbReference>
<reference evidence="4 5" key="1">
    <citation type="submission" date="2017-05" db="EMBL/GenBank/DDBJ databases">
        <authorList>
            <person name="Song R."/>
            <person name="Chenine A.L."/>
            <person name="Ruprecht R.M."/>
        </authorList>
    </citation>
    <scope>NUCLEOTIDE SEQUENCE [LARGE SCALE GENOMIC DNA]</scope>
    <source>
        <strain evidence="4 5">CECT 8899</strain>
    </source>
</reference>
<evidence type="ECO:0000256" key="1">
    <source>
        <dbReference type="SAM" id="MobiDB-lite"/>
    </source>
</evidence>
<evidence type="ECO:0000256" key="2">
    <source>
        <dbReference type="SAM" id="Phobius"/>
    </source>
</evidence>
<accession>A0A238LGE1</accession>
<dbReference type="SMART" id="SM00421">
    <property type="entry name" value="HTH_LUXR"/>
    <property type="match status" value="1"/>
</dbReference>
<dbReference type="RefSeq" id="WP_093992635.1">
    <property type="nucleotide sequence ID" value="NZ_FXZK01000004.1"/>
</dbReference>
<keyword evidence="2" id="KW-0812">Transmembrane</keyword>
<evidence type="ECO:0000259" key="3">
    <source>
        <dbReference type="SMART" id="SM00421"/>
    </source>
</evidence>
<feature type="transmembrane region" description="Helical" evidence="2">
    <location>
        <begin position="45"/>
        <end position="65"/>
    </location>
</feature>
<dbReference type="AlphaFoldDB" id="A0A238LGE1"/>
<dbReference type="Pfam" id="PF00196">
    <property type="entry name" value="GerE"/>
    <property type="match status" value="1"/>
</dbReference>
<dbReference type="Proteomes" id="UP000201613">
    <property type="component" value="Unassembled WGS sequence"/>
</dbReference>
<evidence type="ECO:0000313" key="4">
    <source>
        <dbReference type="EMBL" id="SMY08475.1"/>
    </source>
</evidence>
<dbReference type="SUPFAM" id="SSF46894">
    <property type="entry name" value="C-terminal effector domain of the bipartite response regulators"/>
    <property type="match status" value="1"/>
</dbReference>
<protein>
    <submittedName>
        <fullName evidence="4">Bacterial regulatory proteins, luxR family</fullName>
    </submittedName>
</protein>
<gene>
    <name evidence="4" type="ORF">LOM8899_02627</name>
</gene>
<sequence length="184" mass="19586">MTHRFWTYAIVLVLVVQALCAVFFVYNIAVALFGLTPLPWTAYEALELGAAVGLLSGSIIGAFALRRSFARTALVEAQLRAASGAFMELLEERFVEWGLTPAEADVALFAIKGMSLSDIAALRNTSEGTVKAQTNAIYRKAGVSGRPQLLSLFIDELMSGPVTGGPANAPEPPAVRSAEDRVGL</sequence>
<feature type="region of interest" description="Disordered" evidence="1">
    <location>
        <begin position="163"/>
        <end position="184"/>
    </location>
</feature>
<dbReference type="InterPro" id="IPR000792">
    <property type="entry name" value="Tscrpt_reg_LuxR_C"/>
</dbReference>